<evidence type="ECO:0000259" key="1">
    <source>
        <dbReference type="Pfam" id="PF13649"/>
    </source>
</evidence>
<dbReference type="SUPFAM" id="SSF53335">
    <property type="entry name" value="S-adenosyl-L-methionine-dependent methyltransferases"/>
    <property type="match status" value="1"/>
</dbReference>
<dbReference type="Pfam" id="PF13649">
    <property type="entry name" value="Methyltransf_25"/>
    <property type="match status" value="1"/>
</dbReference>
<sequence>MIDRNRLKFFFGGPVLEAVNPFLPGRPHARLLDMIDQRPAGRALELCAGTGYVARRLATRQPSADCYALDISPEMLNAGQRRAAERGVANLHFLHRSADDLPFDDASLNTVFAAFGLHELPTAVRERAVAESARALVSGGRILVMDLDRPAGAMGLAVDAYRAAMEPAHAAGVFGPGIARLLEANGLVIDAHQPGTPWTPIQYIAASKRS</sequence>
<dbReference type="RefSeq" id="WP_185063220.1">
    <property type="nucleotide sequence ID" value="NZ_BAABJP010000063.1"/>
</dbReference>
<dbReference type="CDD" id="cd02440">
    <property type="entry name" value="AdoMet_MTases"/>
    <property type="match status" value="1"/>
</dbReference>
<dbReference type="PANTHER" id="PTHR43591:SF24">
    <property type="entry name" value="2-METHOXY-6-POLYPRENYL-1,4-BENZOQUINOL METHYLASE, MITOCHONDRIAL"/>
    <property type="match status" value="1"/>
</dbReference>
<accession>A0ABP9RCF8</accession>
<evidence type="ECO:0000313" key="3">
    <source>
        <dbReference type="Proteomes" id="UP001428817"/>
    </source>
</evidence>
<name>A0ABP9RCF8_9PSEU</name>
<dbReference type="PANTHER" id="PTHR43591">
    <property type="entry name" value="METHYLTRANSFERASE"/>
    <property type="match status" value="1"/>
</dbReference>
<reference evidence="3" key="1">
    <citation type="journal article" date="2019" name="Int. J. Syst. Evol. Microbiol.">
        <title>The Global Catalogue of Microorganisms (GCM) 10K type strain sequencing project: providing services to taxonomists for standard genome sequencing and annotation.</title>
        <authorList>
            <consortium name="The Broad Institute Genomics Platform"/>
            <consortium name="The Broad Institute Genome Sequencing Center for Infectious Disease"/>
            <person name="Wu L."/>
            <person name="Ma J."/>
        </authorList>
    </citation>
    <scope>NUCLEOTIDE SEQUENCE [LARGE SCALE GENOMIC DNA]</scope>
    <source>
        <strain evidence="3">JCM 18303</strain>
    </source>
</reference>
<organism evidence="2 3">
    <name type="scientific">Pseudonocardia eucalypti</name>
    <dbReference type="NCBI Taxonomy" id="648755"/>
    <lineage>
        <taxon>Bacteria</taxon>
        <taxon>Bacillati</taxon>
        <taxon>Actinomycetota</taxon>
        <taxon>Actinomycetes</taxon>
        <taxon>Pseudonocardiales</taxon>
        <taxon>Pseudonocardiaceae</taxon>
        <taxon>Pseudonocardia</taxon>
    </lineage>
</organism>
<dbReference type="InterPro" id="IPR029063">
    <property type="entry name" value="SAM-dependent_MTases_sf"/>
</dbReference>
<evidence type="ECO:0000313" key="2">
    <source>
        <dbReference type="EMBL" id="GAA5174994.1"/>
    </source>
</evidence>
<dbReference type="Gene3D" id="3.40.50.150">
    <property type="entry name" value="Vaccinia Virus protein VP39"/>
    <property type="match status" value="1"/>
</dbReference>
<feature type="domain" description="Methyltransferase" evidence="1">
    <location>
        <begin position="44"/>
        <end position="140"/>
    </location>
</feature>
<gene>
    <name evidence="2" type="ORF">GCM10023321_80040</name>
</gene>
<keyword evidence="3" id="KW-1185">Reference proteome</keyword>
<dbReference type="InterPro" id="IPR041698">
    <property type="entry name" value="Methyltransf_25"/>
</dbReference>
<comment type="caution">
    <text evidence="2">The sequence shown here is derived from an EMBL/GenBank/DDBJ whole genome shotgun (WGS) entry which is preliminary data.</text>
</comment>
<proteinExistence type="predicted"/>
<dbReference type="Proteomes" id="UP001428817">
    <property type="component" value="Unassembled WGS sequence"/>
</dbReference>
<protein>
    <recommendedName>
        <fullName evidence="1">Methyltransferase domain-containing protein</fullName>
    </recommendedName>
</protein>
<dbReference type="EMBL" id="BAABJP010000063">
    <property type="protein sequence ID" value="GAA5174994.1"/>
    <property type="molecule type" value="Genomic_DNA"/>
</dbReference>